<gene>
    <name evidence="3" type="ORF">GTK09_20400</name>
</gene>
<keyword evidence="4" id="KW-1185">Reference proteome</keyword>
<dbReference type="Proteomes" id="UP000469011">
    <property type="component" value="Unassembled WGS sequence"/>
</dbReference>
<feature type="domain" description="Cell wall hydrolase SleB" evidence="2">
    <location>
        <begin position="172"/>
        <end position="282"/>
    </location>
</feature>
<dbReference type="AlphaFoldDB" id="A0A6N9T895"/>
<comment type="caution">
    <text evidence="3">The sequence shown here is derived from an EMBL/GenBank/DDBJ whole genome shotgun (WGS) entry which is preliminary data.</text>
</comment>
<evidence type="ECO:0000313" key="4">
    <source>
        <dbReference type="Proteomes" id="UP000469011"/>
    </source>
</evidence>
<reference evidence="3 4" key="1">
    <citation type="submission" date="2020-01" db="EMBL/GenBank/DDBJ databases">
        <title>Jiella pacifica sp. nov.</title>
        <authorList>
            <person name="Xue Z."/>
            <person name="Zhu S."/>
            <person name="Chen J."/>
            <person name="Yang J."/>
        </authorList>
    </citation>
    <scope>NUCLEOTIDE SEQUENCE [LARGE SCALE GENOMIC DNA]</scope>
    <source>
        <strain evidence="3 4">40Bstr34</strain>
    </source>
</reference>
<organism evidence="3 4">
    <name type="scientific">Jiella pacifica</name>
    <dbReference type="NCBI Taxonomy" id="2696469"/>
    <lineage>
        <taxon>Bacteria</taxon>
        <taxon>Pseudomonadati</taxon>
        <taxon>Pseudomonadota</taxon>
        <taxon>Alphaproteobacteria</taxon>
        <taxon>Hyphomicrobiales</taxon>
        <taxon>Aurantimonadaceae</taxon>
        <taxon>Jiella</taxon>
    </lineage>
</organism>
<accession>A0A6N9T895</accession>
<dbReference type="Pfam" id="PF07486">
    <property type="entry name" value="Hydrolase_2"/>
    <property type="match status" value="1"/>
</dbReference>
<evidence type="ECO:0000256" key="1">
    <source>
        <dbReference type="SAM" id="MobiDB-lite"/>
    </source>
</evidence>
<evidence type="ECO:0000259" key="2">
    <source>
        <dbReference type="Pfam" id="PF07486"/>
    </source>
</evidence>
<sequence>MVEASRTSSGKGGRVLVAADHSRSSSLNLIRRQGILRPALGTGDEQVRTTLAGPESIEGRVRTATVFRSRYSNLRSPEAGDGEINAQLPSSSSERAADAAGKKDELLTLAYAPAVRPELSPFNHVLGEPKRSFVPPLGPEDHSWAATPLPASAFAKDEQTCLANGLYFEARGEEERGQAAVAQVILNRVRNPAYPDTICGVVYQNQSWKNRCQFSFACDDIADRITDRRAYETAELIGHKVTNGEIWLPSVGSATNYHATYVSPRWAQAMKRVDKIGRHIFYRTFGGGWD</sequence>
<dbReference type="GO" id="GO:0016787">
    <property type="term" value="F:hydrolase activity"/>
    <property type="evidence" value="ECO:0007669"/>
    <property type="project" value="InterPro"/>
</dbReference>
<evidence type="ECO:0000313" key="3">
    <source>
        <dbReference type="EMBL" id="NDW06782.1"/>
    </source>
</evidence>
<dbReference type="InterPro" id="IPR042047">
    <property type="entry name" value="SleB_dom1"/>
</dbReference>
<name>A0A6N9T895_9HYPH</name>
<feature type="region of interest" description="Disordered" evidence="1">
    <location>
        <begin position="74"/>
        <end position="99"/>
    </location>
</feature>
<dbReference type="InterPro" id="IPR011105">
    <property type="entry name" value="Cell_wall_hydrolase_SleB"/>
</dbReference>
<dbReference type="Gene3D" id="1.10.10.2520">
    <property type="entry name" value="Cell wall hydrolase SleB, domain 1"/>
    <property type="match status" value="1"/>
</dbReference>
<proteinExistence type="predicted"/>
<protein>
    <recommendedName>
        <fullName evidence="2">Cell wall hydrolase SleB domain-containing protein</fullName>
    </recommendedName>
</protein>
<dbReference type="EMBL" id="JAAAMG010000020">
    <property type="protein sequence ID" value="NDW06782.1"/>
    <property type="molecule type" value="Genomic_DNA"/>
</dbReference>